<reference evidence="3" key="1">
    <citation type="submission" date="2017-08" db="EMBL/GenBank/DDBJ databases">
        <authorList>
            <person name="Varghese N."/>
            <person name="Submissions S."/>
        </authorList>
    </citation>
    <scope>NUCLEOTIDE SEQUENCE [LARGE SCALE GENOMIC DNA]</scope>
    <source>
        <strain evidence="3">KCTC 23107</strain>
    </source>
</reference>
<dbReference type="InterPro" id="IPR013132">
    <property type="entry name" value="PseI/NeuA/B-like_N"/>
</dbReference>
<dbReference type="PANTHER" id="PTHR42966:SF1">
    <property type="entry name" value="SIALIC ACID SYNTHASE"/>
    <property type="match status" value="1"/>
</dbReference>
<dbReference type="Pfam" id="PF03102">
    <property type="entry name" value="NeuB"/>
    <property type="match status" value="1"/>
</dbReference>
<dbReference type="RefSeq" id="WP_097108309.1">
    <property type="nucleotide sequence ID" value="NZ_OCPC01000004.1"/>
</dbReference>
<dbReference type="AlphaFoldDB" id="A0A286IDT7"/>
<gene>
    <name evidence="2" type="ORF">SAMN05877838_2710</name>
</gene>
<dbReference type="SUPFAM" id="SSF51269">
    <property type="entry name" value="AFP III-like domain"/>
    <property type="match status" value="1"/>
</dbReference>
<dbReference type="PROSITE" id="PS50844">
    <property type="entry name" value="AFP_LIKE"/>
    <property type="match status" value="1"/>
</dbReference>
<dbReference type="GO" id="GO:0016051">
    <property type="term" value="P:carbohydrate biosynthetic process"/>
    <property type="evidence" value="ECO:0007669"/>
    <property type="project" value="InterPro"/>
</dbReference>
<dbReference type="Proteomes" id="UP000219465">
    <property type="component" value="Unassembled WGS sequence"/>
</dbReference>
<dbReference type="EMBL" id="OCPC01000004">
    <property type="protein sequence ID" value="SOE17806.1"/>
    <property type="molecule type" value="Genomic_DNA"/>
</dbReference>
<dbReference type="Gene3D" id="3.90.1210.10">
    <property type="entry name" value="Antifreeze-like/N-acetylneuraminic acid synthase C-terminal domain"/>
    <property type="match status" value="1"/>
</dbReference>
<dbReference type="InterPro" id="IPR013974">
    <property type="entry name" value="SAF"/>
</dbReference>
<sequence length="349" mass="37898">MSNKPKQKIGSQYIGAGELPLFLPDIDVYFKNDTDGARRLVNELASLGVTTLKGAILHDAEICLPMGDTGYYVPGKGVRTENYRAVIERHVVPLETFRRIYSEARDKGLELVLSVYDEAGIALALELDSAALKIPSSNITHAPLIRDAASTGLPLIIDTGRSTMNEIERAVGWARDAGVKVLIIEHSPPGPPAPVNTFNLNMMTALGENHDCYDGLSDHFMGIDMMLVAAARGADVIEKGVCLDRTENDIDIAHALPISQVGNALEKIELFHQSLGSRERVLPADRPRPPDRMCVVAAVDLPAGTPITRSNVRFAFPPLGIGSENWDSLDGRPVHRFVPAGQPLQDDDL</sequence>
<proteinExistence type="predicted"/>
<evidence type="ECO:0000259" key="1">
    <source>
        <dbReference type="PROSITE" id="PS50844"/>
    </source>
</evidence>
<evidence type="ECO:0000313" key="3">
    <source>
        <dbReference type="Proteomes" id="UP000219465"/>
    </source>
</evidence>
<dbReference type="OrthoDB" id="9781701at2"/>
<dbReference type="InterPro" id="IPR057736">
    <property type="entry name" value="SAF_PseI/NeuA/NeuB"/>
</dbReference>
<dbReference type="GO" id="GO:0047444">
    <property type="term" value="F:N-acylneuraminate-9-phosphate synthase activity"/>
    <property type="evidence" value="ECO:0007669"/>
    <property type="project" value="TreeGrafter"/>
</dbReference>
<name>A0A286IDT7_9HYPH</name>
<dbReference type="Gene3D" id="3.20.20.70">
    <property type="entry name" value="Aldolase class I"/>
    <property type="match status" value="1"/>
</dbReference>
<dbReference type="InterPro" id="IPR013785">
    <property type="entry name" value="Aldolase_TIM"/>
</dbReference>
<keyword evidence="3" id="KW-1185">Reference proteome</keyword>
<accession>A0A286IDT7</accession>
<dbReference type="Pfam" id="PF08666">
    <property type="entry name" value="SAF"/>
    <property type="match status" value="1"/>
</dbReference>
<organism evidence="2 3">
    <name type="scientific">Hoeflea halophila</name>
    <dbReference type="NCBI Taxonomy" id="714899"/>
    <lineage>
        <taxon>Bacteria</taxon>
        <taxon>Pseudomonadati</taxon>
        <taxon>Pseudomonadota</taxon>
        <taxon>Alphaproteobacteria</taxon>
        <taxon>Hyphomicrobiales</taxon>
        <taxon>Rhizobiaceae</taxon>
        <taxon>Hoeflea</taxon>
    </lineage>
</organism>
<dbReference type="InterPro" id="IPR036732">
    <property type="entry name" value="AFP_Neu5c_C_sf"/>
</dbReference>
<dbReference type="PANTHER" id="PTHR42966">
    <property type="entry name" value="N-ACETYLNEURAMINATE SYNTHASE"/>
    <property type="match status" value="1"/>
</dbReference>
<dbReference type="InterPro" id="IPR051690">
    <property type="entry name" value="PseI-like"/>
</dbReference>
<dbReference type="SUPFAM" id="SSF51569">
    <property type="entry name" value="Aldolase"/>
    <property type="match status" value="1"/>
</dbReference>
<dbReference type="InterPro" id="IPR006190">
    <property type="entry name" value="SAF_AFP_Neu5Ac"/>
</dbReference>
<protein>
    <submittedName>
        <fullName evidence="2">Sialic acid synthase SpsE</fullName>
    </submittedName>
</protein>
<evidence type="ECO:0000313" key="2">
    <source>
        <dbReference type="EMBL" id="SOE17806.1"/>
    </source>
</evidence>
<dbReference type="CDD" id="cd11615">
    <property type="entry name" value="SAF_NeuB_like"/>
    <property type="match status" value="1"/>
</dbReference>
<feature type="domain" description="AFP-like" evidence="1">
    <location>
        <begin position="294"/>
        <end position="349"/>
    </location>
</feature>